<reference evidence="1 2" key="1">
    <citation type="submission" date="2020-08" db="EMBL/GenBank/DDBJ databases">
        <title>Genomic Encyclopedia of Type Strains, Phase IV (KMG-IV): sequencing the most valuable type-strain genomes for metagenomic binning, comparative biology and taxonomic classification.</title>
        <authorList>
            <person name="Goeker M."/>
        </authorList>
    </citation>
    <scope>NUCLEOTIDE SEQUENCE [LARGE SCALE GENOMIC DNA]</scope>
    <source>
        <strain evidence="1 2">DSM 26944</strain>
    </source>
</reference>
<gene>
    <name evidence="1" type="ORF">FHS76_004244</name>
</gene>
<keyword evidence="2" id="KW-1185">Reference proteome</keyword>
<evidence type="ECO:0000313" key="1">
    <source>
        <dbReference type="EMBL" id="MBB5704327.1"/>
    </source>
</evidence>
<protein>
    <submittedName>
        <fullName evidence="1">Uncharacterized protein</fullName>
    </submittedName>
</protein>
<dbReference type="RefSeq" id="WP_183657580.1">
    <property type="nucleotide sequence ID" value="NZ_JACIJG010000027.1"/>
</dbReference>
<dbReference type="Proteomes" id="UP000555546">
    <property type="component" value="Unassembled WGS sequence"/>
</dbReference>
<sequence>MTETKFTPGPWMAWQPRGDESVPVRTDGLGITIAYVHQGAITNAQANAHLIAAAPELYEKLAKIRGWTNIDAEGAWGKRFYAEVDALLAKARGEA</sequence>
<comment type="caution">
    <text evidence="1">The sequence shown here is derived from an EMBL/GenBank/DDBJ whole genome shotgun (WGS) entry which is preliminary data.</text>
</comment>
<organism evidence="1 2">
    <name type="scientific">Brucella daejeonensis</name>
    <dbReference type="NCBI Taxonomy" id="659015"/>
    <lineage>
        <taxon>Bacteria</taxon>
        <taxon>Pseudomonadati</taxon>
        <taxon>Pseudomonadota</taxon>
        <taxon>Alphaproteobacteria</taxon>
        <taxon>Hyphomicrobiales</taxon>
        <taxon>Brucellaceae</taxon>
        <taxon>Brucella/Ochrobactrum group</taxon>
        <taxon>Brucella</taxon>
    </lineage>
</organism>
<dbReference type="EMBL" id="JACIJG010000027">
    <property type="protein sequence ID" value="MBB5704327.1"/>
    <property type="molecule type" value="Genomic_DNA"/>
</dbReference>
<proteinExistence type="predicted"/>
<accession>A0A7W9B164</accession>
<dbReference type="AlphaFoldDB" id="A0A7W9B164"/>
<name>A0A7W9B164_9HYPH</name>
<evidence type="ECO:0000313" key="2">
    <source>
        <dbReference type="Proteomes" id="UP000555546"/>
    </source>
</evidence>